<dbReference type="PANTHER" id="PTHR42959">
    <property type="entry name" value="CARBAMOYLTRANSFERASE"/>
    <property type="match status" value="1"/>
</dbReference>
<dbReference type="InterPro" id="IPR041440">
    <property type="entry name" value="HypF_C"/>
</dbReference>
<evidence type="ECO:0000256" key="5">
    <source>
        <dbReference type="ARBA" id="ARBA00022771"/>
    </source>
</evidence>
<evidence type="ECO:0000256" key="8">
    <source>
        <dbReference type="PIRNR" id="PIRNR006256"/>
    </source>
</evidence>
<dbReference type="EMBL" id="CAJHOF010000002">
    <property type="protein sequence ID" value="CAD7287407.1"/>
    <property type="molecule type" value="Genomic_DNA"/>
</dbReference>
<organism evidence="12 13">
    <name type="scientific">Campylobacter majalis</name>
    <dbReference type="NCBI Taxonomy" id="2790656"/>
    <lineage>
        <taxon>Bacteria</taxon>
        <taxon>Pseudomonadati</taxon>
        <taxon>Campylobacterota</taxon>
        <taxon>Epsilonproteobacteria</taxon>
        <taxon>Campylobacterales</taxon>
        <taxon>Campylobacteraceae</taxon>
        <taxon>Campylobacter</taxon>
    </lineage>
</organism>
<dbReference type="PROSITE" id="PS00150">
    <property type="entry name" value="ACYLPHOSPHATASE_1"/>
    <property type="match status" value="1"/>
</dbReference>
<keyword evidence="9" id="KW-0378">Hydrolase</keyword>
<dbReference type="PIRSF" id="PIRSF006256">
    <property type="entry name" value="CMPcnvr_hdrg_mat"/>
    <property type="match status" value="1"/>
</dbReference>
<dbReference type="GO" id="GO:0016874">
    <property type="term" value="F:ligase activity"/>
    <property type="evidence" value="ECO:0007669"/>
    <property type="project" value="UniProtKB-KW"/>
</dbReference>
<proteinExistence type="inferred from homology"/>
<comment type="similarity">
    <text evidence="2 8">Belongs to the carbamoyltransferase HypF family.</text>
</comment>
<dbReference type="Gene3D" id="3.30.420.40">
    <property type="match status" value="1"/>
</dbReference>
<dbReference type="InterPro" id="IPR004421">
    <property type="entry name" value="Carbamoyltransferase_HypF"/>
</dbReference>
<dbReference type="InterPro" id="IPR055128">
    <property type="entry name" value="HypF_C_2"/>
</dbReference>
<dbReference type="Pfam" id="PF17788">
    <property type="entry name" value="HypF_C"/>
    <property type="match status" value="1"/>
</dbReference>
<dbReference type="InterPro" id="IPR011125">
    <property type="entry name" value="Znf_HypF"/>
</dbReference>
<dbReference type="PROSITE" id="PS51160">
    <property type="entry name" value="ACYLPHOSPHATASE_3"/>
    <property type="match status" value="1"/>
</dbReference>
<gene>
    <name evidence="12" type="primary">hypF</name>
    <name evidence="12" type="ORF">LMG7974_00285</name>
</gene>
<evidence type="ECO:0000313" key="13">
    <source>
        <dbReference type="Proteomes" id="UP000789803"/>
    </source>
</evidence>
<feature type="active site" evidence="9">
    <location>
        <position position="19"/>
    </location>
</feature>
<dbReference type="PANTHER" id="PTHR42959:SF1">
    <property type="entry name" value="CARBAMOYLTRANSFERASE HYPF"/>
    <property type="match status" value="1"/>
</dbReference>
<evidence type="ECO:0000256" key="4">
    <source>
        <dbReference type="ARBA" id="ARBA00022723"/>
    </source>
</evidence>
<dbReference type="SUPFAM" id="SSF54975">
    <property type="entry name" value="Acylphosphatase/BLUF domain-like"/>
    <property type="match status" value="1"/>
</dbReference>
<dbReference type="Pfam" id="PF07503">
    <property type="entry name" value="zf-HYPF"/>
    <property type="match status" value="2"/>
</dbReference>
<evidence type="ECO:0000259" key="11">
    <source>
        <dbReference type="PROSITE" id="PS51163"/>
    </source>
</evidence>
<evidence type="ECO:0000256" key="7">
    <source>
        <dbReference type="ARBA" id="ARBA00048220"/>
    </source>
</evidence>
<comment type="catalytic activity">
    <reaction evidence="7">
        <text>C-terminal L-cysteinyl-[HypE protein] + carbamoyl phosphate + ATP + H2O = C-terminal S-carboxamide-L-cysteinyl-[HypE protein] + AMP + phosphate + diphosphate + H(+)</text>
        <dbReference type="Rhea" id="RHEA:55636"/>
        <dbReference type="Rhea" id="RHEA-COMP:14247"/>
        <dbReference type="Rhea" id="RHEA-COMP:14392"/>
        <dbReference type="ChEBI" id="CHEBI:15377"/>
        <dbReference type="ChEBI" id="CHEBI:15378"/>
        <dbReference type="ChEBI" id="CHEBI:30616"/>
        <dbReference type="ChEBI" id="CHEBI:33019"/>
        <dbReference type="ChEBI" id="CHEBI:43474"/>
        <dbReference type="ChEBI" id="CHEBI:58228"/>
        <dbReference type="ChEBI" id="CHEBI:76913"/>
        <dbReference type="ChEBI" id="CHEBI:139126"/>
        <dbReference type="ChEBI" id="CHEBI:456215"/>
    </reaction>
</comment>
<keyword evidence="3 12" id="KW-0436">Ligase</keyword>
<dbReference type="Pfam" id="PF01300">
    <property type="entry name" value="Sua5_yciO_yrdC"/>
    <property type="match status" value="1"/>
</dbReference>
<keyword evidence="5" id="KW-0863">Zinc-finger</keyword>
<evidence type="ECO:0000259" key="10">
    <source>
        <dbReference type="PROSITE" id="PS51160"/>
    </source>
</evidence>
<feature type="active site" evidence="9">
    <location>
        <position position="37"/>
    </location>
</feature>
<dbReference type="InterPro" id="IPR036046">
    <property type="entry name" value="Acylphosphatase-like_dom_sf"/>
</dbReference>
<evidence type="ECO:0000256" key="9">
    <source>
        <dbReference type="PROSITE-ProRule" id="PRU00520"/>
    </source>
</evidence>
<evidence type="ECO:0000256" key="1">
    <source>
        <dbReference type="ARBA" id="ARBA00004711"/>
    </source>
</evidence>
<dbReference type="Proteomes" id="UP000789803">
    <property type="component" value="Unassembled WGS sequence"/>
</dbReference>
<dbReference type="Gene3D" id="3.30.110.120">
    <property type="match status" value="1"/>
</dbReference>
<dbReference type="NCBIfam" id="TIGR00143">
    <property type="entry name" value="hypF"/>
    <property type="match status" value="1"/>
</dbReference>
<dbReference type="Pfam" id="PF22521">
    <property type="entry name" value="HypF_C_2"/>
    <property type="match status" value="1"/>
</dbReference>
<dbReference type="Gene3D" id="3.90.870.50">
    <property type="match status" value="1"/>
</dbReference>
<evidence type="ECO:0000313" key="12">
    <source>
        <dbReference type="EMBL" id="CAD7287407.1"/>
    </source>
</evidence>
<evidence type="ECO:0000256" key="3">
    <source>
        <dbReference type="ARBA" id="ARBA00022598"/>
    </source>
</evidence>
<feature type="domain" description="YrdC-like" evidence="11">
    <location>
        <begin position="199"/>
        <end position="384"/>
    </location>
</feature>
<accession>A0ABM8Q3J5</accession>
<dbReference type="InterPro" id="IPR017945">
    <property type="entry name" value="DHBP_synth_RibB-like_a/b_dom"/>
</dbReference>
<evidence type="ECO:0000256" key="6">
    <source>
        <dbReference type="ARBA" id="ARBA00022833"/>
    </source>
</evidence>
<reference evidence="12 13" key="1">
    <citation type="submission" date="2020-11" db="EMBL/GenBank/DDBJ databases">
        <authorList>
            <person name="Peeters C."/>
        </authorList>
    </citation>
    <scope>NUCLEOTIDE SEQUENCE [LARGE SCALE GENOMIC DNA]</scope>
    <source>
        <strain evidence="12 13">LMG 7974</strain>
    </source>
</reference>
<dbReference type="EC" id="6.2.-.-" evidence="8"/>
<comment type="caution">
    <text evidence="12">The sequence shown here is derived from an EMBL/GenBank/DDBJ whole genome shotgun (WGS) entry which is preliminary data.</text>
</comment>
<comment type="pathway">
    <text evidence="1">Protein modification; [NiFe] hydrogenase maturation.</text>
</comment>
<dbReference type="SUPFAM" id="SSF55821">
    <property type="entry name" value="YrdC/RibB"/>
    <property type="match status" value="1"/>
</dbReference>
<keyword evidence="6" id="KW-0862">Zinc</keyword>
<keyword evidence="4" id="KW-0479">Metal-binding</keyword>
<dbReference type="InterPro" id="IPR017968">
    <property type="entry name" value="Acylphosphatase_CS"/>
</dbReference>
<dbReference type="RefSeq" id="WP_229932108.1">
    <property type="nucleotide sequence ID" value="NZ_CAJHOF010000002.1"/>
</dbReference>
<dbReference type="Pfam" id="PF00708">
    <property type="entry name" value="Acylphosphatase"/>
    <property type="match status" value="1"/>
</dbReference>
<name>A0ABM8Q3J5_9BACT</name>
<sequence length="743" mass="84495">MKQGVRYEISGLVQGVGFRPFIYTLAKKFNLNGEVYNDDSGVKLKIWANQNDIKAFEKALFNELPQLARIDEIIKQDCDDKFNDFSIIESKSDKKFAPILPDFALCHECEQEYNDPNNTRYKYPFINCTNCGPRFSIIKALPYDRINTTMNKFNMCKTCHDEYTNPLDHRYHAQPISCPDCGPTMSLKTKNAEILSIKNDAIKQAAKLINDGKILAVKGLGGYHLICKATCEQTVSTLRERKQRPHKPFAIMCRDISQAKTIANINKHEEQLIKSNLKPIVLLQAKAQSQIAKNVAPNLDKLGIMLPFSGIHLALFEYLDCAIIATSANISAEPVIYDEISLKNHLNDVIDYYLDHDRDIYSPSDDSIAYVINDKHYFVRTSRGLHPYFIHTKYKKQATILALGAELKNQFAIYHNSLIMISPYIGDLKNVATFDRFKSVLKLFVDTYELKFDYAIADMHPYFLNTKYAQELGLNIIKAQHHQAHLLSVIFENNLSIEKEYVGFAFDGTGYGLDGNIWGGEILKIKGREIKRLYKFDEILLIGGENSIKNISQIALSVILKYDLIKEANWFLQNFDKIKLKNLTKLHFAAKNCVKTSSIGRIFDAFAAVILRKYSISYEAQSGMELEALYDESLDVAYELEICNGIIGYKKAFINALKDKPKVAATAFINGLANVILAIAKEQKSEILLSGGVFLNQQLTKRLHFILKQNDIKYYENIKFGANDSNICIGQLQYALIGEEHER</sequence>
<feature type="domain" description="Acylphosphatase-like" evidence="10">
    <location>
        <begin position="4"/>
        <end position="89"/>
    </location>
</feature>
<dbReference type="InterPro" id="IPR006070">
    <property type="entry name" value="Sua5-like_dom"/>
</dbReference>
<dbReference type="InterPro" id="IPR001792">
    <property type="entry name" value="Acylphosphatase-like_dom"/>
</dbReference>
<dbReference type="Gene3D" id="3.30.420.360">
    <property type="match status" value="1"/>
</dbReference>
<keyword evidence="13" id="KW-1185">Reference proteome</keyword>
<protein>
    <recommendedName>
        <fullName evidence="8">Carbamoyltransferase</fullName>
        <ecNumber evidence="8">6.2.-.-</ecNumber>
    </recommendedName>
</protein>
<evidence type="ECO:0000256" key="2">
    <source>
        <dbReference type="ARBA" id="ARBA00008097"/>
    </source>
</evidence>
<comment type="catalytic activity">
    <reaction evidence="9">
        <text>an acyl phosphate + H2O = a carboxylate + phosphate + H(+)</text>
        <dbReference type="Rhea" id="RHEA:14965"/>
        <dbReference type="ChEBI" id="CHEBI:15377"/>
        <dbReference type="ChEBI" id="CHEBI:15378"/>
        <dbReference type="ChEBI" id="CHEBI:29067"/>
        <dbReference type="ChEBI" id="CHEBI:43474"/>
        <dbReference type="ChEBI" id="CHEBI:59918"/>
        <dbReference type="EC" id="3.6.1.7"/>
    </reaction>
</comment>
<dbReference type="PROSITE" id="PS51163">
    <property type="entry name" value="YRDC"/>
    <property type="match status" value="1"/>
</dbReference>
<dbReference type="InterPro" id="IPR051060">
    <property type="entry name" value="Carbamoyltrans_HypF-like"/>
</dbReference>